<accession>A0A561EAW1</accession>
<protein>
    <submittedName>
        <fullName evidence="1">Uncharacterized protein</fullName>
    </submittedName>
</protein>
<reference evidence="1 2" key="1">
    <citation type="submission" date="2019-06" db="EMBL/GenBank/DDBJ databases">
        <title>Sequencing the genomes of 1000 actinobacteria strains.</title>
        <authorList>
            <person name="Klenk H.-P."/>
        </authorList>
    </citation>
    <scope>NUCLEOTIDE SEQUENCE [LARGE SCALE GENOMIC DNA]</scope>
    <source>
        <strain evidence="1 2">DSM 19560</strain>
    </source>
</reference>
<gene>
    <name evidence="1" type="ORF">BKA23_1556</name>
</gene>
<evidence type="ECO:0000313" key="2">
    <source>
        <dbReference type="Proteomes" id="UP000318297"/>
    </source>
</evidence>
<dbReference type="Gene3D" id="3.40.830.10">
    <property type="entry name" value="LigB-like"/>
    <property type="match status" value="1"/>
</dbReference>
<organism evidence="1 2">
    <name type="scientific">Rudaeicoccus suwonensis</name>
    <dbReference type="NCBI Taxonomy" id="657409"/>
    <lineage>
        <taxon>Bacteria</taxon>
        <taxon>Bacillati</taxon>
        <taxon>Actinomycetota</taxon>
        <taxon>Actinomycetes</taxon>
        <taxon>Micrococcales</taxon>
        <taxon>Dermacoccaceae</taxon>
        <taxon>Rudaeicoccus</taxon>
    </lineage>
</organism>
<name>A0A561EAW1_9MICO</name>
<dbReference type="Proteomes" id="UP000318297">
    <property type="component" value="Unassembled WGS sequence"/>
</dbReference>
<comment type="caution">
    <text evidence="1">The sequence shown here is derived from an EMBL/GenBank/DDBJ whole genome shotgun (WGS) entry which is preliminary data.</text>
</comment>
<evidence type="ECO:0000313" key="1">
    <source>
        <dbReference type="EMBL" id="TWE12739.1"/>
    </source>
</evidence>
<dbReference type="EMBL" id="VIVQ01000001">
    <property type="protein sequence ID" value="TWE12739.1"/>
    <property type="molecule type" value="Genomic_DNA"/>
</dbReference>
<proteinExistence type="predicted"/>
<dbReference type="AlphaFoldDB" id="A0A561EAW1"/>
<sequence>MVDCEDAVWLAIGVGGRSESISSDMVARLSSFGGAGSVSFSDNAVQGIRRPPPAMAVAGWLREQAGVARLTAEVVREDATAVECRALGAKLRAAATHLLVLGSGTFTWEPTDTAPVADVHPIDDIVAKALSAGDLSPVAALDADVCRNLRVTGRAPWQVLAGATETAAIAVDSAVMEAPYGVTYHLASWRIG</sequence>
<keyword evidence="2" id="KW-1185">Reference proteome</keyword>